<dbReference type="OrthoDB" id="9802898at2"/>
<comment type="similarity">
    <text evidence="1 2">Belongs to the enoyl-CoA hydratase/isomerase family.</text>
</comment>
<dbReference type="PANTHER" id="PTHR42964">
    <property type="entry name" value="ENOYL-COA HYDRATASE"/>
    <property type="match status" value="1"/>
</dbReference>
<dbReference type="Proteomes" id="UP000263993">
    <property type="component" value="Unassembled WGS sequence"/>
</dbReference>
<dbReference type="InterPro" id="IPR029045">
    <property type="entry name" value="ClpP/crotonase-like_dom_sf"/>
</dbReference>
<dbReference type="CDD" id="cd06558">
    <property type="entry name" value="crotonase-like"/>
    <property type="match status" value="1"/>
</dbReference>
<reference evidence="4" key="1">
    <citation type="submission" date="2018-08" db="EMBL/GenBank/DDBJ databases">
        <authorList>
            <person name="Kim S.-J."/>
            <person name="Jung G.-Y."/>
        </authorList>
    </citation>
    <scope>NUCLEOTIDE SEQUENCE [LARGE SCALE GENOMIC DNA]</scope>
    <source>
        <strain evidence="4">GY_H</strain>
    </source>
</reference>
<sequence length="283" mass="31553">MAFYSNYKNVLVDKKDGITTVTLNRPEKRNAMSPDLDEEMLDCILNLEADAETLVVVLTGAGPAWCAGMDLKLYFRELEGDPANAAKHVRTEWATHQWRWHRLYNFPKPTIAMVNGFCFGGAFTQLVACDFAIAANSATFGLSEVNWGVIPGGLVSKAFNAAVNYRDALYYSITGKPFQGPEAVRMGLINESVPDERLHDEVMILARQLASLNPEAVRATKQAIKATREMTIEQAHEYLIAKNGQLSHRDREGGYYQGISKFIDAKAYRPGLEPYPRDKADNV</sequence>
<dbReference type="EMBL" id="QRGO01000001">
    <property type="protein sequence ID" value="RDV04705.1"/>
    <property type="molecule type" value="Genomic_DNA"/>
</dbReference>
<dbReference type="GO" id="GO:0016829">
    <property type="term" value="F:lyase activity"/>
    <property type="evidence" value="ECO:0007669"/>
    <property type="project" value="UniProtKB-KW"/>
</dbReference>
<dbReference type="AlphaFoldDB" id="A0A371BAQ4"/>
<dbReference type="InterPro" id="IPR018376">
    <property type="entry name" value="Enoyl-CoA_hyd/isom_CS"/>
</dbReference>
<dbReference type="GO" id="GO:0008300">
    <property type="term" value="P:isoprenoid catabolic process"/>
    <property type="evidence" value="ECO:0007669"/>
    <property type="project" value="TreeGrafter"/>
</dbReference>
<dbReference type="Pfam" id="PF00378">
    <property type="entry name" value="ECH_1"/>
    <property type="match status" value="1"/>
</dbReference>
<dbReference type="InterPro" id="IPR001753">
    <property type="entry name" value="Enoyl-CoA_hydra/iso"/>
</dbReference>
<name>A0A371BAQ4_9BRAD</name>
<keyword evidence="4" id="KW-1185">Reference proteome</keyword>
<dbReference type="Gene3D" id="3.90.226.10">
    <property type="entry name" value="2-enoyl-CoA Hydratase, Chain A, domain 1"/>
    <property type="match status" value="1"/>
</dbReference>
<evidence type="ECO:0000256" key="1">
    <source>
        <dbReference type="ARBA" id="ARBA00005254"/>
    </source>
</evidence>
<dbReference type="Gene3D" id="6.10.250.2850">
    <property type="match status" value="1"/>
</dbReference>
<accession>A0A371BAQ4</accession>
<gene>
    <name evidence="3" type="ORF">DXH78_09105</name>
</gene>
<protein>
    <submittedName>
        <fullName evidence="3">p-hydroxycinnamoyl CoA hydratase/lyase</fullName>
    </submittedName>
</protein>
<proteinExistence type="inferred from homology"/>
<organism evidence="3 4">
    <name type="scientific">Undibacter mobilis</name>
    <dbReference type="NCBI Taxonomy" id="2292256"/>
    <lineage>
        <taxon>Bacteria</taxon>
        <taxon>Pseudomonadati</taxon>
        <taxon>Pseudomonadota</taxon>
        <taxon>Alphaproteobacteria</taxon>
        <taxon>Hyphomicrobiales</taxon>
        <taxon>Nitrobacteraceae</taxon>
        <taxon>Undibacter</taxon>
    </lineage>
</organism>
<comment type="caution">
    <text evidence="3">The sequence shown here is derived from an EMBL/GenBank/DDBJ whole genome shotgun (WGS) entry which is preliminary data.</text>
</comment>
<evidence type="ECO:0000313" key="3">
    <source>
        <dbReference type="EMBL" id="RDV04705.1"/>
    </source>
</evidence>
<dbReference type="SUPFAM" id="SSF52096">
    <property type="entry name" value="ClpP/crotonase"/>
    <property type="match status" value="1"/>
</dbReference>
<dbReference type="NCBIfam" id="NF006588">
    <property type="entry name" value="PRK09120.1"/>
    <property type="match status" value="1"/>
</dbReference>
<keyword evidence="3" id="KW-0456">Lyase</keyword>
<dbReference type="PANTHER" id="PTHR42964:SF1">
    <property type="entry name" value="POLYKETIDE BIOSYNTHESIS ENOYL-COA HYDRATASE PKSH-RELATED"/>
    <property type="match status" value="1"/>
</dbReference>
<evidence type="ECO:0000256" key="2">
    <source>
        <dbReference type="RuleBase" id="RU003707"/>
    </source>
</evidence>
<dbReference type="PROSITE" id="PS00166">
    <property type="entry name" value="ENOYL_COA_HYDRATASE"/>
    <property type="match status" value="1"/>
</dbReference>
<evidence type="ECO:0000313" key="4">
    <source>
        <dbReference type="Proteomes" id="UP000263993"/>
    </source>
</evidence>
<dbReference type="InterPro" id="IPR051683">
    <property type="entry name" value="Enoyl-CoA_Hydratase/Isomerase"/>
</dbReference>
<dbReference type="RefSeq" id="WP_115516731.1">
    <property type="nucleotide sequence ID" value="NZ_QRGO01000001.1"/>
</dbReference>